<name>A0A5F7ZB92_MACMU</name>
<accession>A0A5F7ZB92</accession>
<reference evidence="2" key="2">
    <citation type="submission" date="2019-01" db="EMBL/GenBank/DDBJ databases">
        <authorList>
            <person name="Graves T."/>
            <person name="Eichler E.E."/>
            <person name="Wilson R.K."/>
        </authorList>
    </citation>
    <scope>NUCLEOTIDE SEQUENCE [LARGE SCALE GENOMIC DNA]</scope>
    <source>
        <strain evidence="2">17573</strain>
    </source>
</reference>
<dbReference type="InParanoid" id="A0A5F7ZB92"/>
<feature type="compositionally biased region" description="Basic and acidic residues" evidence="1">
    <location>
        <begin position="7"/>
        <end position="16"/>
    </location>
</feature>
<reference evidence="2" key="4">
    <citation type="submission" date="2025-09" db="UniProtKB">
        <authorList>
            <consortium name="Ensembl"/>
        </authorList>
    </citation>
    <scope>IDENTIFICATION</scope>
    <source>
        <strain evidence="2">17573</strain>
    </source>
</reference>
<organism evidence="2 3">
    <name type="scientific">Macaca mulatta</name>
    <name type="common">Rhesus macaque</name>
    <dbReference type="NCBI Taxonomy" id="9544"/>
    <lineage>
        <taxon>Eukaryota</taxon>
        <taxon>Metazoa</taxon>
        <taxon>Chordata</taxon>
        <taxon>Craniata</taxon>
        <taxon>Vertebrata</taxon>
        <taxon>Euteleostomi</taxon>
        <taxon>Mammalia</taxon>
        <taxon>Eutheria</taxon>
        <taxon>Euarchontoglires</taxon>
        <taxon>Primates</taxon>
        <taxon>Haplorrhini</taxon>
        <taxon>Catarrhini</taxon>
        <taxon>Cercopithecidae</taxon>
        <taxon>Cercopithecinae</taxon>
        <taxon>Macaca</taxon>
    </lineage>
</organism>
<sequence length="114" mass="12835">FTSLDLPKCRDYRREPPGPANNLFFKIKPLGQAQWLTPVIQALWEAEAGGSPEVRSSRPAWPTWQNLVSTIQKLAGRGDRRLLSQLHRKLRQENSLNLGGTGCSELRLHHCPPA</sequence>
<dbReference type="Bgee" id="ENSMMUG00000055753">
    <property type="expression patterns" value="Expressed in dorsolateral prefrontal cortex and 6 other cell types or tissues"/>
</dbReference>
<reference evidence="2" key="3">
    <citation type="submission" date="2025-08" db="UniProtKB">
        <authorList>
            <consortium name="Ensembl"/>
        </authorList>
    </citation>
    <scope>IDENTIFICATION</scope>
    <source>
        <strain evidence="2">17573</strain>
    </source>
</reference>
<dbReference type="AlphaFoldDB" id="A0A5F7ZB92"/>
<proteinExistence type="predicted"/>
<dbReference type="GeneTree" id="ENSGT00940000163244"/>
<dbReference type="Ensembl" id="ENSMMUT00000106060.1">
    <property type="protein sequence ID" value="ENSMMUP00000061889.1"/>
    <property type="gene ID" value="ENSMMUG00000055753.1"/>
</dbReference>
<feature type="region of interest" description="Disordered" evidence="1">
    <location>
        <begin position="1"/>
        <end position="20"/>
    </location>
</feature>
<protein>
    <submittedName>
        <fullName evidence="2">Uncharacterized protein</fullName>
    </submittedName>
</protein>
<keyword evidence="3" id="KW-1185">Reference proteome</keyword>
<evidence type="ECO:0000313" key="3">
    <source>
        <dbReference type="Proteomes" id="UP000006718"/>
    </source>
</evidence>
<dbReference type="VEuPathDB" id="HostDB:ENSMMUG00000055753"/>
<reference evidence="3" key="1">
    <citation type="journal article" date="2007" name="Science">
        <title>Evolutionary and biomedical insights from the rhesus macaque genome.</title>
        <authorList>
            <person name="Gibbs R.A."/>
            <person name="Rogers J."/>
            <person name="Katze M.G."/>
            <person name="Bumgarner R."/>
            <person name="Weinstock G.M."/>
            <person name="Mardis E.R."/>
            <person name="Remington K.A."/>
            <person name="Strausberg R.L."/>
            <person name="Venter J.C."/>
            <person name="Wilson R.K."/>
            <person name="Batzer M.A."/>
            <person name="Bustamante C.D."/>
            <person name="Eichler E.E."/>
            <person name="Hahn M.W."/>
            <person name="Hardison R.C."/>
            <person name="Makova K.D."/>
            <person name="Miller W."/>
            <person name="Milosavljevic A."/>
            <person name="Palermo R.E."/>
            <person name="Siepel A."/>
            <person name="Sikela J.M."/>
            <person name="Attaway T."/>
            <person name="Bell S."/>
            <person name="Bernard K.E."/>
            <person name="Buhay C.J."/>
            <person name="Chandrabose M.N."/>
            <person name="Dao M."/>
            <person name="Davis C."/>
            <person name="Delehaunty K.D."/>
            <person name="Ding Y."/>
            <person name="Dinh H.H."/>
            <person name="Dugan-Rocha S."/>
            <person name="Fulton L.A."/>
            <person name="Gabisi R.A."/>
            <person name="Garner T.T."/>
            <person name="Godfrey J."/>
            <person name="Hawes A.C."/>
            <person name="Hernandez J."/>
            <person name="Hines S."/>
            <person name="Holder M."/>
            <person name="Hume J."/>
            <person name="Jhangiani S.N."/>
            <person name="Joshi V."/>
            <person name="Khan Z.M."/>
            <person name="Kirkness E.F."/>
            <person name="Cree A."/>
            <person name="Fowler R.G."/>
            <person name="Lee S."/>
            <person name="Lewis L.R."/>
            <person name="Li Z."/>
            <person name="Liu Y.-S."/>
            <person name="Moore S.M."/>
            <person name="Muzny D."/>
            <person name="Nazareth L.V."/>
            <person name="Ngo D.N."/>
            <person name="Okwuonu G.O."/>
            <person name="Pai G."/>
            <person name="Parker D."/>
            <person name="Paul H.A."/>
            <person name="Pfannkoch C."/>
            <person name="Pohl C.S."/>
            <person name="Rogers Y.-H.C."/>
            <person name="Ruiz S.J."/>
            <person name="Sabo A."/>
            <person name="Santibanez J."/>
            <person name="Schneider B.W."/>
            <person name="Smith S.M."/>
            <person name="Sodergren E."/>
            <person name="Svatek A.F."/>
            <person name="Utterback T.R."/>
            <person name="Vattathil S."/>
            <person name="Warren W."/>
            <person name="White C.S."/>
            <person name="Chinwalla A.T."/>
            <person name="Feng Y."/>
            <person name="Halpern A.L."/>
            <person name="Hillier L.W."/>
            <person name="Huang X."/>
            <person name="Minx P."/>
            <person name="Nelson J.O."/>
            <person name="Pepin K.H."/>
            <person name="Qin X."/>
            <person name="Sutton G.G."/>
            <person name="Venter E."/>
            <person name="Walenz B.P."/>
            <person name="Wallis J.W."/>
            <person name="Worley K.C."/>
            <person name="Yang S.-P."/>
            <person name="Jones S.M."/>
            <person name="Marra M.A."/>
            <person name="Rocchi M."/>
            <person name="Schein J.E."/>
            <person name="Baertsch R."/>
            <person name="Clarke L."/>
            <person name="Csuros M."/>
            <person name="Glasscock J."/>
            <person name="Harris R.A."/>
            <person name="Havlak P."/>
            <person name="Jackson A.R."/>
            <person name="Jiang H."/>
            <person name="Liu Y."/>
            <person name="Messina D.N."/>
            <person name="Shen Y."/>
            <person name="Song H.X.-Z."/>
            <person name="Wylie T."/>
            <person name="Zhang L."/>
            <person name="Birney E."/>
            <person name="Han K."/>
            <person name="Konkel M.K."/>
            <person name="Lee J."/>
            <person name="Smit A.F.A."/>
            <person name="Ullmer B."/>
            <person name="Wang H."/>
            <person name="Xing J."/>
            <person name="Burhans R."/>
            <person name="Cheng Z."/>
            <person name="Karro J.E."/>
            <person name="Ma J."/>
            <person name="Raney B."/>
            <person name="She X."/>
            <person name="Cox M.J."/>
            <person name="Demuth J.P."/>
            <person name="Dumas L.J."/>
            <person name="Han S.-G."/>
            <person name="Hopkins J."/>
            <person name="Karimpour-Fard A."/>
            <person name="Kim Y.H."/>
            <person name="Pollack J.R."/>
            <person name="Vinar T."/>
            <person name="Addo-Quaye C."/>
            <person name="Degenhardt J."/>
            <person name="Denby A."/>
            <person name="Hubisz M.J."/>
            <person name="Indap A."/>
            <person name="Kosiol C."/>
            <person name="Lahn B.T."/>
            <person name="Lawson H.A."/>
            <person name="Marklein A."/>
            <person name="Nielsen R."/>
            <person name="Vallender E.J."/>
            <person name="Clark A.G."/>
            <person name="Ferguson B."/>
            <person name="Hernandez R.D."/>
            <person name="Hirani K."/>
            <person name="Kehrer-Sawatzki H."/>
            <person name="Kolb J."/>
            <person name="Patil S."/>
            <person name="Pu L.-L."/>
            <person name="Ren Y."/>
            <person name="Smith D.G."/>
            <person name="Wheeler D.A."/>
            <person name="Schenck I."/>
            <person name="Ball E.V."/>
            <person name="Chen R."/>
            <person name="Cooper D.N."/>
            <person name="Giardine B."/>
            <person name="Hsu F."/>
            <person name="Kent W.J."/>
            <person name="Lesk A."/>
            <person name="Nelson D.L."/>
            <person name="O'brien W.E."/>
            <person name="Pruefer K."/>
            <person name="Stenson P.D."/>
            <person name="Wallace J.C."/>
            <person name="Ke H."/>
            <person name="Liu X.-M."/>
            <person name="Wang P."/>
            <person name="Xiang A.P."/>
            <person name="Yang F."/>
            <person name="Barber G.P."/>
            <person name="Haussler D."/>
            <person name="Karolchik D."/>
            <person name="Kern A.D."/>
            <person name="Kuhn R.M."/>
            <person name="Smith K.E."/>
            <person name="Zwieg A.S."/>
        </authorList>
    </citation>
    <scope>NUCLEOTIDE SEQUENCE [LARGE SCALE GENOMIC DNA]</scope>
    <source>
        <strain evidence="3">17573</strain>
    </source>
</reference>
<dbReference type="Proteomes" id="UP000006718">
    <property type="component" value="Chromosome 3"/>
</dbReference>
<evidence type="ECO:0000256" key="1">
    <source>
        <dbReference type="SAM" id="MobiDB-lite"/>
    </source>
</evidence>
<evidence type="ECO:0000313" key="2">
    <source>
        <dbReference type="Ensembl" id="ENSMMUP00000061889.1"/>
    </source>
</evidence>